<organism evidence="2 3">
    <name type="scientific">Camelina sativa</name>
    <name type="common">False flax</name>
    <name type="synonym">Myagrum sativum</name>
    <dbReference type="NCBI Taxonomy" id="90675"/>
    <lineage>
        <taxon>Eukaryota</taxon>
        <taxon>Viridiplantae</taxon>
        <taxon>Streptophyta</taxon>
        <taxon>Embryophyta</taxon>
        <taxon>Tracheophyta</taxon>
        <taxon>Spermatophyta</taxon>
        <taxon>Magnoliopsida</taxon>
        <taxon>eudicotyledons</taxon>
        <taxon>Gunneridae</taxon>
        <taxon>Pentapetalae</taxon>
        <taxon>rosids</taxon>
        <taxon>malvids</taxon>
        <taxon>Brassicales</taxon>
        <taxon>Brassicaceae</taxon>
        <taxon>Camelineae</taxon>
        <taxon>Camelina</taxon>
    </lineage>
</organism>
<feature type="region of interest" description="Disordered" evidence="1">
    <location>
        <begin position="110"/>
        <end position="129"/>
    </location>
</feature>
<reference evidence="2" key="1">
    <citation type="journal article" date="2014" name="Nat. Commun.">
        <title>The emerging biofuel crop Camelina sativa retains a highly undifferentiated hexaploid genome structure.</title>
        <authorList>
            <person name="Kagale S."/>
            <person name="Koh C."/>
            <person name="Nixon J."/>
            <person name="Bollina V."/>
            <person name="Clarke W.E."/>
            <person name="Tuteja R."/>
            <person name="Spillane C."/>
            <person name="Robinson S.J."/>
            <person name="Links M.G."/>
            <person name="Clarke C."/>
            <person name="Higgins E.E."/>
            <person name="Huebert T."/>
            <person name="Sharpe A.G."/>
            <person name="Parkin I.A."/>
        </authorList>
    </citation>
    <scope>NUCLEOTIDE SEQUENCE [LARGE SCALE GENOMIC DNA]</scope>
    <source>
        <strain evidence="2">cv. DH55</strain>
    </source>
</reference>
<reference evidence="3" key="2">
    <citation type="submission" date="2025-08" db="UniProtKB">
        <authorList>
            <consortium name="RefSeq"/>
        </authorList>
    </citation>
    <scope>IDENTIFICATION</scope>
    <source>
        <tissue evidence="3">Leaf</tissue>
    </source>
</reference>
<evidence type="ECO:0000313" key="2">
    <source>
        <dbReference type="Proteomes" id="UP000694864"/>
    </source>
</evidence>
<dbReference type="GeneID" id="104772615"/>
<accession>A0ABM0Y4T9</accession>
<evidence type="ECO:0000256" key="1">
    <source>
        <dbReference type="SAM" id="MobiDB-lite"/>
    </source>
</evidence>
<protein>
    <submittedName>
        <fullName evidence="3">Uncharacterized protein LOC104772615</fullName>
    </submittedName>
</protein>
<dbReference type="Proteomes" id="UP000694864">
    <property type="component" value="Chromosome 3"/>
</dbReference>
<feature type="compositionally biased region" description="Basic and acidic residues" evidence="1">
    <location>
        <begin position="116"/>
        <end position="126"/>
    </location>
</feature>
<gene>
    <name evidence="3" type="primary">LOC104772615</name>
</gene>
<name>A0ABM0Y4T9_CAMSA</name>
<feature type="region of interest" description="Disordered" evidence="1">
    <location>
        <begin position="1"/>
        <end position="27"/>
    </location>
</feature>
<sequence>MSEIAGDSSSSEETINKPNRERNVSGELGVFEATRYFSDFNEPTTIEYSRIQIQKPSIVTENRQKRVHPETEEQLPKPRVVVTKPQKKEMTSGGGRKLTSFLNSLLRSAGLKKSKSTTEVETPRGERMRRKSCVVTTHVKASSPVSGAGVWRLNARRRSFDEKHVKDLKKSGQKLNVRLCESLCSVERVECGGYESDSSSESDLFELDFAKSNLN</sequence>
<proteinExistence type="predicted"/>
<feature type="compositionally biased region" description="Basic and acidic residues" evidence="1">
    <location>
        <begin position="14"/>
        <end position="24"/>
    </location>
</feature>
<evidence type="ECO:0000313" key="3">
    <source>
        <dbReference type="RefSeq" id="XP_010495511.1"/>
    </source>
</evidence>
<keyword evidence="2" id="KW-1185">Reference proteome</keyword>
<dbReference type="RefSeq" id="XP_010495511.1">
    <property type="nucleotide sequence ID" value="XM_010497209.2"/>
</dbReference>